<keyword evidence="2" id="KW-0787">Thick filament</keyword>
<feature type="domain" description="Fibronectin type-III" evidence="12">
    <location>
        <begin position="613"/>
        <end position="706"/>
    </location>
</feature>
<dbReference type="GO" id="GO:0042802">
    <property type="term" value="F:identical protein binding"/>
    <property type="evidence" value="ECO:0007669"/>
    <property type="project" value="UniProtKB-ARBA"/>
</dbReference>
<evidence type="ECO:0000256" key="4">
    <source>
        <dbReference type="ARBA" id="ARBA00022553"/>
    </source>
</evidence>
<organism evidence="13 14">
    <name type="scientific">Scophthalmus maximus</name>
    <name type="common">Turbot</name>
    <name type="synonym">Psetta maxima</name>
    <dbReference type="NCBI Taxonomy" id="52904"/>
    <lineage>
        <taxon>Eukaryota</taxon>
        <taxon>Metazoa</taxon>
        <taxon>Chordata</taxon>
        <taxon>Craniata</taxon>
        <taxon>Vertebrata</taxon>
        <taxon>Euteleostomi</taxon>
        <taxon>Actinopterygii</taxon>
        <taxon>Neopterygii</taxon>
        <taxon>Teleostei</taxon>
        <taxon>Neoteleostei</taxon>
        <taxon>Acanthomorphata</taxon>
        <taxon>Carangaria</taxon>
        <taxon>Pleuronectiformes</taxon>
        <taxon>Pleuronectoidei</taxon>
        <taxon>Scophthalmidae</taxon>
        <taxon>Scophthalmus</taxon>
    </lineage>
</organism>
<dbReference type="FunFam" id="2.60.40.10:FF:000029">
    <property type="entry name" value="Myomesin 1"/>
    <property type="match status" value="2"/>
</dbReference>
<evidence type="ECO:0000256" key="9">
    <source>
        <dbReference type="ARBA" id="ARBA00082259"/>
    </source>
</evidence>
<dbReference type="InterPro" id="IPR036116">
    <property type="entry name" value="FN3_sf"/>
</dbReference>
<dbReference type="PANTHER" id="PTHR13817:SF16">
    <property type="entry name" value="MYOMESIN-1"/>
    <property type="match status" value="1"/>
</dbReference>
<dbReference type="InterPro" id="IPR013783">
    <property type="entry name" value="Ig-like_fold"/>
</dbReference>
<feature type="domain" description="Fibronectin type-III" evidence="12">
    <location>
        <begin position="385"/>
        <end position="480"/>
    </location>
</feature>
<evidence type="ECO:0000259" key="12">
    <source>
        <dbReference type="PROSITE" id="PS50853"/>
    </source>
</evidence>
<dbReference type="FunFam" id="2.60.40.10:FF:000222">
    <property type="entry name" value="Myomesin 1"/>
    <property type="match status" value="1"/>
</dbReference>
<dbReference type="InterPro" id="IPR003598">
    <property type="entry name" value="Ig_sub2"/>
</dbReference>
<dbReference type="InterPro" id="IPR013098">
    <property type="entry name" value="Ig_I-set"/>
</dbReference>
<dbReference type="CDD" id="cd00096">
    <property type="entry name" value="Ig"/>
    <property type="match status" value="2"/>
</dbReference>
<evidence type="ECO:0000256" key="1">
    <source>
        <dbReference type="ARBA" id="ARBA00004496"/>
    </source>
</evidence>
<dbReference type="FunFam" id="2.60.40.10:FF:000124">
    <property type="entry name" value="Myomesin 1"/>
    <property type="match status" value="1"/>
</dbReference>
<feature type="domain" description="Fibronectin type-III" evidence="12">
    <location>
        <begin position="718"/>
        <end position="816"/>
    </location>
</feature>
<dbReference type="FunFam" id="2.60.40.10:FF:000197">
    <property type="entry name" value="Myomesin 1"/>
    <property type="match status" value="1"/>
</dbReference>
<dbReference type="FunFam" id="2.60.40.10:FF:000134">
    <property type="entry name" value="Myomesin 1"/>
    <property type="match status" value="1"/>
</dbReference>
<proteinExistence type="predicted"/>
<keyword evidence="6" id="KW-0514">Muscle protein</keyword>
<evidence type="ECO:0000256" key="2">
    <source>
        <dbReference type="ARBA" id="ARBA00022433"/>
    </source>
</evidence>
<dbReference type="PROSITE" id="PS50853">
    <property type="entry name" value="FN3"/>
    <property type="match status" value="5"/>
</dbReference>
<dbReference type="FunFam" id="2.60.40.10:FF:002172">
    <property type="entry name" value="Myomesin 1a (skelemin)"/>
    <property type="match status" value="1"/>
</dbReference>
<dbReference type="FunFam" id="2.60.40.10:FF:000179">
    <property type="entry name" value="Myomesin 2"/>
    <property type="match status" value="1"/>
</dbReference>
<dbReference type="SUPFAM" id="SSF49265">
    <property type="entry name" value="Fibronectin type III"/>
    <property type="match status" value="3"/>
</dbReference>
<keyword evidence="5" id="KW-0677">Repeat</keyword>
<reference evidence="13" key="1">
    <citation type="submission" date="2023-05" db="EMBL/GenBank/DDBJ databases">
        <title>High-quality long-read genome of Scophthalmus maximus.</title>
        <authorList>
            <person name="Lien S."/>
            <person name="Martinez P."/>
        </authorList>
    </citation>
    <scope>NUCLEOTIDE SEQUENCE [LARGE SCALE GENOMIC DNA]</scope>
</reference>
<dbReference type="Ensembl" id="ENSSMAT00000054186.1">
    <property type="protein sequence ID" value="ENSSMAP00000068902.1"/>
    <property type="gene ID" value="ENSSMAG00000017650.2"/>
</dbReference>
<dbReference type="GO" id="GO:0031430">
    <property type="term" value="C:M band"/>
    <property type="evidence" value="ECO:0007669"/>
    <property type="project" value="TreeGrafter"/>
</dbReference>
<dbReference type="SMART" id="SM00060">
    <property type="entry name" value="FN3"/>
    <property type="match status" value="5"/>
</dbReference>
<dbReference type="InterPro" id="IPR050964">
    <property type="entry name" value="Striated_Muscle_Regulatory"/>
</dbReference>
<gene>
    <name evidence="13" type="primary">MYOM1</name>
</gene>
<comment type="subcellular location">
    <subcellularLocation>
        <location evidence="1">Cytoplasm</location>
    </subcellularLocation>
</comment>
<evidence type="ECO:0000256" key="6">
    <source>
        <dbReference type="ARBA" id="ARBA00023179"/>
    </source>
</evidence>
<dbReference type="Pfam" id="PF00041">
    <property type="entry name" value="fn3"/>
    <property type="match status" value="5"/>
</dbReference>
<evidence type="ECO:0000313" key="13">
    <source>
        <dbReference type="Ensembl" id="ENSSMAP00000068902.1"/>
    </source>
</evidence>
<dbReference type="GeneTree" id="ENSGT00940000154982"/>
<dbReference type="FunFam" id="2.60.40.10:FF:000467">
    <property type="entry name" value="Myomesin 1"/>
    <property type="match status" value="1"/>
</dbReference>
<feature type="domain" description="Ig-like" evidence="11">
    <location>
        <begin position="291"/>
        <end position="371"/>
    </location>
</feature>
<dbReference type="PRINTS" id="PR00014">
    <property type="entry name" value="FNTYPEIII"/>
</dbReference>
<feature type="region of interest" description="Disordered" evidence="10">
    <location>
        <begin position="14"/>
        <end position="38"/>
    </location>
</feature>
<evidence type="ECO:0000256" key="10">
    <source>
        <dbReference type="SAM" id="MobiDB-lite"/>
    </source>
</evidence>
<evidence type="ECO:0000256" key="7">
    <source>
        <dbReference type="ARBA" id="ARBA00023319"/>
    </source>
</evidence>
<sequence length="1466" mass="164503">MSMSGSIPFYQKHHRHYDRGYRSKETESKMSQYQSSSRYSAVSPYSGLEESRLSPLPKRAKPTYLAVDKENQIIGYVVPIFRGSQEFATGFSDTEGARVRNMARRDLFTSGLEMERSEQISRKEAMRESADRISLNKRIHEHEEHFKRMNEDSLMHAPEFVIKPRSHTVWEKQCVRLHCTVSGWPDPRVVWYKNNVAIEPLANPGKYKLESRYSVHSLEINRCDFDDTAQYRVSAMNSKGELSAFASVVVKSRFHLQTYKMSSFFCHPGYSYGITFQTHIVDKFGVSFGREGETMSLGCTVVIYPALHRYQPEVQWYKDDVLLCPSKWYQMHWSGDRATLTLTHMNKEDEGLYTLRVTTKSGYETYSSYVFVRDADAEVEGAPGAPLDVRCLDANKDYIIVTWKQPAVDGGNSILGYFVDRCEVGTTHWIQCNDTPVKFARFPVTGLVEGRSYVFRVRAVNKSGMSHPSRVSDPVAAMDPADRARMRGTSAPWTGQIIVTEEEPAEGIVPGRPLEPQVTEATKNYVVLSWKPPGEKGLEGVMYYVEKCVSGTDSWQRVNTEIPVKSPRFALFDLAEGKSYSFRVRCCNSAGVGEPSDPTEATTVGDKLDIPSAPGKVVPTRNTDTSVVVSWEASHDAKELIGYYIEGSIVGSNVWEPCNNKPVHATRFICHGLVTGETYVFRVRAVNAAGLSQFSQESEPVEVKAAIGGGIPHASPTPPYGITVLECVRDSMVLAWKQPTFIGGADITGYFVDYREVIDGVPGKWHEANIRAVSERAYRVSDLMENRKYQFQVRAANMAGVGIPSLPSDTFLCEEWTIAVPGPPHDLQVREVRNDSLVLIWKPPVYQGRDLVNGFYIDFKEADAPEEAWRGVNNKAEEKIKNLKEGEAYVFRVRAQNKAGVGKTSDVTEPVPAVTKPGTKEIVVDVDDDGMISLNFECCDLTPDSKFVWSKNYEEITADSRLAVETKGNKSRAVFNAPGEEDIGIYSCLVTHTDGASSSFNLSEEELKRLLEVSHNHKFPIIPLKSELAVELLEKGRVRFWLQAEKISADGKVDYVFNDNVISQGEKYKMNFDKNSGVIEMIMESLTPADEGTFTFQLKDGKATNQSSLVLIGDVFKELQKESEFQRKEWFRKQGPHFIEYLSYEVTPECCVVLKCKVGNMKKETSALWYKDGREIKADEHLGFTEGVLKLEIAQISKKDSGVYEVVLKDDRGKDTSTLNLTDQGFKELMNEVFSFIANSSTPLKITSTDEGIRLYTFVNFYNDLLQVTWHYKDSAIAFSDRIKSCVVGEQLWLQITEPTEKDMGKYAIEFNDGKGGLRRTVELSGQGETVLICRARVAGGLPDVVTIQEGKALNLTCNISGDPVPEVTWLKNDREITSDDHCILKFESGKFASFTITAVNTSDTGKYSILVKNKYGTESGDFTVSVFIPEEPQMMLTSLLTTEKHKLSVLVCFTKISTSRLVIVA</sequence>
<dbReference type="FunFam" id="2.60.40.10:FF:000069">
    <property type="entry name" value="Alpha-protein kinase 3"/>
    <property type="match status" value="1"/>
</dbReference>
<keyword evidence="7" id="KW-0393">Immunoglobulin domain</keyword>
<feature type="domain" description="Fibronectin type-III" evidence="12">
    <location>
        <begin position="512"/>
        <end position="606"/>
    </location>
</feature>
<dbReference type="PROSITE" id="PS50835">
    <property type="entry name" value="IG_LIKE"/>
    <property type="match status" value="5"/>
</dbReference>
<dbReference type="SMART" id="SM00408">
    <property type="entry name" value="IGc2"/>
    <property type="match status" value="4"/>
</dbReference>
<feature type="domain" description="Ig-like" evidence="11">
    <location>
        <begin position="1136"/>
        <end position="1222"/>
    </location>
</feature>
<reference evidence="13" key="2">
    <citation type="submission" date="2025-08" db="UniProtKB">
        <authorList>
            <consortium name="Ensembl"/>
        </authorList>
    </citation>
    <scope>IDENTIFICATION</scope>
</reference>
<evidence type="ECO:0000256" key="8">
    <source>
        <dbReference type="ARBA" id="ARBA00071829"/>
    </source>
</evidence>
<keyword evidence="3" id="KW-0963">Cytoplasm</keyword>
<feature type="domain" description="Ig-like" evidence="11">
    <location>
        <begin position="1348"/>
        <end position="1426"/>
    </location>
</feature>
<feature type="compositionally biased region" description="Low complexity" evidence="10">
    <location>
        <begin position="29"/>
        <end position="38"/>
    </location>
</feature>
<dbReference type="CDD" id="cd00063">
    <property type="entry name" value="FN3"/>
    <property type="match status" value="5"/>
</dbReference>
<keyword evidence="4" id="KW-0597">Phosphoprotein</keyword>
<dbReference type="InterPro" id="IPR007110">
    <property type="entry name" value="Ig-like_dom"/>
</dbReference>
<feature type="domain" description="Ig-like" evidence="11">
    <location>
        <begin position="912"/>
        <end position="1003"/>
    </location>
</feature>
<feature type="domain" description="Fibronectin type-III" evidence="12">
    <location>
        <begin position="823"/>
        <end position="918"/>
    </location>
</feature>
<accession>A0A8D3EAU3</accession>
<feature type="domain" description="Ig-like" evidence="11">
    <location>
        <begin position="158"/>
        <end position="249"/>
    </location>
</feature>
<protein>
    <recommendedName>
        <fullName evidence="8">Myomesin-1</fullName>
    </recommendedName>
    <alternativeName>
        <fullName evidence="9">Myomesin family member 1</fullName>
    </alternativeName>
</protein>
<evidence type="ECO:0000259" key="11">
    <source>
        <dbReference type="PROSITE" id="PS50835"/>
    </source>
</evidence>
<dbReference type="FunFam" id="2.60.40.10:FF:000192">
    <property type="entry name" value="Myomesin 1"/>
    <property type="match status" value="1"/>
</dbReference>
<dbReference type="Pfam" id="PF07679">
    <property type="entry name" value="I-set"/>
    <property type="match status" value="4"/>
</dbReference>
<dbReference type="Gene3D" id="2.60.40.10">
    <property type="entry name" value="Immunoglobulins"/>
    <property type="match status" value="12"/>
</dbReference>
<dbReference type="GO" id="GO:0045214">
    <property type="term" value="P:sarcomere organization"/>
    <property type="evidence" value="ECO:0007669"/>
    <property type="project" value="TreeGrafter"/>
</dbReference>
<dbReference type="SMART" id="SM00409">
    <property type="entry name" value="IG"/>
    <property type="match status" value="6"/>
</dbReference>
<dbReference type="SUPFAM" id="SSF48726">
    <property type="entry name" value="Immunoglobulin"/>
    <property type="match status" value="6"/>
</dbReference>
<feature type="compositionally biased region" description="Basic and acidic residues" evidence="10">
    <location>
        <begin position="18"/>
        <end position="28"/>
    </location>
</feature>
<evidence type="ECO:0000313" key="14">
    <source>
        <dbReference type="Proteomes" id="UP000694558"/>
    </source>
</evidence>
<evidence type="ECO:0000256" key="3">
    <source>
        <dbReference type="ARBA" id="ARBA00022490"/>
    </source>
</evidence>
<dbReference type="PANTHER" id="PTHR13817">
    <property type="entry name" value="TITIN"/>
    <property type="match status" value="1"/>
</dbReference>
<dbReference type="InterPro" id="IPR003961">
    <property type="entry name" value="FN3_dom"/>
</dbReference>
<dbReference type="GO" id="GO:0005198">
    <property type="term" value="F:structural molecule activity"/>
    <property type="evidence" value="ECO:0007669"/>
    <property type="project" value="UniProtKB-ARBA"/>
</dbReference>
<dbReference type="CDD" id="cd20951">
    <property type="entry name" value="IgI_titin_I1-like"/>
    <property type="match status" value="1"/>
</dbReference>
<dbReference type="GO" id="GO:0032982">
    <property type="term" value="C:myosin filament"/>
    <property type="evidence" value="ECO:0007669"/>
    <property type="project" value="UniProtKB-KW"/>
</dbReference>
<name>A0A8D3EAU3_SCOMX</name>
<dbReference type="InterPro" id="IPR036179">
    <property type="entry name" value="Ig-like_dom_sf"/>
</dbReference>
<dbReference type="Proteomes" id="UP000694558">
    <property type="component" value="Chromosome 18"/>
</dbReference>
<dbReference type="InterPro" id="IPR003599">
    <property type="entry name" value="Ig_sub"/>
</dbReference>
<evidence type="ECO:0000256" key="5">
    <source>
        <dbReference type="ARBA" id="ARBA00022737"/>
    </source>
</evidence>